<evidence type="ECO:0000313" key="2">
    <source>
        <dbReference type="Proteomes" id="UP000015105"/>
    </source>
</evidence>
<reference evidence="1" key="3">
    <citation type="journal article" date="2017" name="Nature">
        <title>Genome sequence of the progenitor of the wheat D genome Aegilops tauschii.</title>
        <authorList>
            <person name="Luo M.C."/>
            <person name="Gu Y.Q."/>
            <person name="Puiu D."/>
            <person name="Wang H."/>
            <person name="Twardziok S.O."/>
            <person name="Deal K.R."/>
            <person name="Huo N."/>
            <person name="Zhu T."/>
            <person name="Wang L."/>
            <person name="Wang Y."/>
            <person name="McGuire P.E."/>
            <person name="Liu S."/>
            <person name="Long H."/>
            <person name="Ramasamy R.K."/>
            <person name="Rodriguez J.C."/>
            <person name="Van S.L."/>
            <person name="Yuan L."/>
            <person name="Wang Z."/>
            <person name="Xia Z."/>
            <person name="Xiao L."/>
            <person name="Anderson O.D."/>
            <person name="Ouyang S."/>
            <person name="Liang Y."/>
            <person name="Zimin A.V."/>
            <person name="Pertea G."/>
            <person name="Qi P."/>
            <person name="Bennetzen J.L."/>
            <person name="Dai X."/>
            <person name="Dawson M.W."/>
            <person name="Muller H.G."/>
            <person name="Kugler K."/>
            <person name="Rivarola-Duarte L."/>
            <person name="Spannagl M."/>
            <person name="Mayer K.F.X."/>
            <person name="Lu F.H."/>
            <person name="Bevan M.W."/>
            <person name="Leroy P."/>
            <person name="Li P."/>
            <person name="You F.M."/>
            <person name="Sun Q."/>
            <person name="Liu Z."/>
            <person name="Lyons E."/>
            <person name="Wicker T."/>
            <person name="Salzberg S.L."/>
            <person name="Devos K.M."/>
            <person name="Dvorak J."/>
        </authorList>
    </citation>
    <scope>NUCLEOTIDE SEQUENCE [LARGE SCALE GENOMIC DNA]</scope>
    <source>
        <strain evidence="1">cv. AL8/78</strain>
    </source>
</reference>
<organism evidence="1 2">
    <name type="scientific">Aegilops tauschii subsp. strangulata</name>
    <name type="common">Goatgrass</name>
    <dbReference type="NCBI Taxonomy" id="200361"/>
    <lineage>
        <taxon>Eukaryota</taxon>
        <taxon>Viridiplantae</taxon>
        <taxon>Streptophyta</taxon>
        <taxon>Embryophyta</taxon>
        <taxon>Tracheophyta</taxon>
        <taxon>Spermatophyta</taxon>
        <taxon>Magnoliopsida</taxon>
        <taxon>Liliopsida</taxon>
        <taxon>Poales</taxon>
        <taxon>Poaceae</taxon>
        <taxon>BOP clade</taxon>
        <taxon>Pooideae</taxon>
        <taxon>Triticodae</taxon>
        <taxon>Triticeae</taxon>
        <taxon>Triticinae</taxon>
        <taxon>Aegilops</taxon>
    </lineage>
</organism>
<evidence type="ECO:0000313" key="1">
    <source>
        <dbReference type="EnsemblPlants" id="AET6Gv20388600.14"/>
    </source>
</evidence>
<reference evidence="1" key="4">
    <citation type="submission" date="2019-03" db="UniProtKB">
        <authorList>
            <consortium name="EnsemblPlants"/>
        </authorList>
    </citation>
    <scope>IDENTIFICATION</scope>
</reference>
<dbReference type="EnsemblPlants" id="AET6Gv20388600.14">
    <property type="protein sequence ID" value="AET6Gv20388600.14"/>
    <property type="gene ID" value="AET6Gv20388600"/>
</dbReference>
<dbReference type="AlphaFoldDB" id="A0A453NJN9"/>
<reference evidence="2" key="1">
    <citation type="journal article" date="2014" name="Science">
        <title>Ancient hybridizations among the ancestral genomes of bread wheat.</title>
        <authorList>
            <consortium name="International Wheat Genome Sequencing Consortium,"/>
            <person name="Marcussen T."/>
            <person name="Sandve S.R."/>
            <person name="Heier L."/>
            <person name="Spannagl M."/>
            <person name="Pfeifer M."/>
            <person name="Jakobsen K.S."/>
            <person name="Wulff B.B."/>
            <person name="Steuernagel B."/>
            <person name="Mayer K.F."/>
            <person name="Olsen O.A."/>
        </authorList>
    </citation>
    <scope>NUCLEOTIDE SEQUENCE [LARGE SCALE GENOMIC DNA]</scope>
    <source>
        <strain evidence="2">cv. AL8/78</strain>
    </source>
</reference>
<dbReference type="Proteomes" id="UP000015105">
    <property type="component" value="Chromosome 6D"/>
</dbReference>
<reference evidence="2" key="2">
    <citation type="journal article" date="2017" name="Nat. Plants">
        <title>The Aegilops tauschii genome reveals multiple impacts of transposons.</title>
        <authorList>
            <person name="Zhao G."/>
            <person name="Zou C."/>
            <person name="Li K."/>
            <person name="Wang K."/>
            <person name="Li T."/>
            <person name="Gao L."/>
            <person name="Zhang X."/>
            <person name="Wang H."/>
            <person name="Yang Z."/>
            <person name="Liu X."/>
            <person name="Jiang W."/>
            <person name="Mao L."/>
            <person name="Kong X."/>
            <person name="Jiao Y."/>
            <person name="Jia J."/>
        </authorList>
    </citation>
    <scope>NUCLEOTIDE SEQUENCE [LARGE SCALE GENOMIC DNA]</scope>
    <source>
        <strain evidence="2">cv. AL8/78</strain>
    </source>
</reference>
<protein>
    <submittedName>
        <fullName evidence="1">Uncharacterized protein</fullName>
    </submittedName>
</protein>
<accession>A0A453NJN9</accession>
<dbReference type="Gramene" id="AET6Gv20388600.14">
    <property type="protein sequence ID" value="AET6Gv20388600.14"/>
    <property type="gene ID" value="AET6Gv20388600"/>
</dbReference>
<sequence length="71" mass="8071">MMPFASLHLADARFQLTTIVAKISRAQYALPQWITLPQKKIILRILDPSPITVTLLEALDQYMFLITSTVI</sequence>
<name>A0A453NJN9_AEGTS</name>
<reference evidence="1" key="5">
    <citation type="journal article" date="2021" name="G3 (Bethesda)">
        <title>Aegilops tauschii genome assembly Aet v5.0 features greater sequence contiguity and improved annotation.</title>
        <authorList>
            <person name="Wang L."/>
            <person name="Zhu T."/>
            <person name="Rodriguez J.C."/>
            <person name="Deal K.R."/>
            <person name="Dubcovsky J."/>
            <person name="McGuire P.E."/>
            <person name="Lux T."/>
            <person name="Spannagl M."/>
            <person name="Mayer K.F.X."/>
            <person name="Baldrich P."/>
            <person name="Meyers B.C."/>
            <person name="Huo N."/>
            <person name="Gu Y.Q."/>
            <person name="Zhou H."/>
            <person name="Devos K.M."/>
            <person name="Bennetzen J.L."/>
            <person name="Unver T."/>
            <person name="Budak H."/>
            <person name="Gulick P.J."/>
            <person name="Galiba G."/>
            <person name="Kalapos B."/>
            <person name="Nelson D.R."/>
            <person name="Li P."/>
            <person name="You F.M."/>
            <person name="Luo M.C."/>
            <person name="Dvorak J."/>
        </authorList>
    </citation>
    <scope>NUCLEOTIDE SEQUENCE [LARGE SCALE GENOMIC DNA]</scope>
    <source>
        <strain evidence="1">cv. AL8/78</strain>
    </source>
</reference>
<keyword evidence="2" id="KW-1185">Reference proteome</keyword>
<proteinExistence type="predicted"/>